<feature type="compositionally biased region" description="Polar residues" evidence="1">
    <location>
        <begin position="1"/>
        <end position="12"/>
    </location>
</feature>
<proteinExistence type="predicted"/>
<protein>
    <submittedName>
        <fullName evidence="2">Uncharacterized protein</fullName>
    </submittedName>
</protein>
<accession>A0A0A8Y8D8</accession>
<reference evidence="2" key="2">
    <citation type="journal article" date="2015" name="Data Brief">
        <title>Shoot transcriptome of the giant reed, Arundo donax.</title>
        <authorList>
            <person name="Barrero R.A."/>
            <person name="Guerrero F.D."/>
            <person name="Moolhuijzen P."/>
            <person name="Goolsby J.A."/>
            <person name="Tidwell J."/>
            <person name="Bellgard S.E."/>
            <person name="Bellgard M.I."/>
        </authorList>
    </citation>
    <scope>NUCLEOTIDE SEQUENCE</scope>
    <source>
        <tissue evidence="2">Shoot tissue taken approximately 20 cm above the soil surface</tissue>
    </source>
</reference>
<organism evidence="2">
    <name type="scientific">Arundo donax</name>
    <name type="common">Giant reed</name>
    <name type="synonym">Donax arundinaceus</name>
    <dbReference type="NCBI Taxonomy" id="35708"/>
    <lineage>
        <taxon>Eukaryota</taxon>
        <taxon>Viridiplantae</taxon>
        <taxon>Streptophyta</taxon>
        <taxon>Embryophyta</taxon>
        <taxon>Tracheophyta</taxon>
        <taxon>Spermatophyta</taxon>
        <taxon>Magnoliopsida</taxon>
        <taxon>Liliopsida</taxon>
        <taxon>Poales</taxon>
        <taxon>Poaceae</taxon>
        <taxon>PACMAD clade</taxon>
        <taxon>Arundinoideae</taxon>
        <taxon>Arundineae</taxon>
        <taxon>Arundo</taxon>
    </lineage>
</organism>
<reference evidence="2" key="1">
    <citation type="submission" date="2014-09" db="EMBL/GenBank/DDBJ databases">
        <authorList>
            <person name="Magalhaes I.L.F."/>
            <person name="Oliveira U."/>
            <person name="Santos F.R."/>
            <person name="Vidigal T.H.D.A."/>
            <person name="Brescovit A.D."/>
            <person name="Santos A.J."/>
        </authorList>
    </citation>
    <scope>NUCLEOTIDE SEQUENCE</scope>
    <source>
        <tissue evidence="2">Shoot tissue taken approximately 20 cm above the soil surface</tissue>
    </source>
</reference>
<evidence type="ECO:0000256" key="1">
    <source>
        <dbReference type="SAM" id="MobiDB-lite"/>
    </source>
</evidence>
<dbReference type="AlphaFoldDB" id="A0A0A8Y8D8"/>
<feature type="region of interest" description="Disordered" evidence="1">
    <location>
        <begin position="1"/>
        <end position="39"/>
    </location>
</feature>
<dbReference type="EMBL" id="GBRH01275439">
    <property type="protein sequence ID" value="JAD22456.1"/>
    <property type="molecule type" value="Transcribed_RNA"/>
</dbReference>
<name>A0A0A8Y8D8_ARUDO</name>
<sequence>MSSSRSNRSPATTRRGPKCQLSNVAASGRPVVGSIWTAS</sequence>
<evidence type="ECO:0000313" key="2">
    <source>
        <dbReference type="EMBL" id="JAD22456.1"/>
    </source>
</evidence>